<evidence type="ECO:0000256" key="5">
    <source>
        <dbReference type="RuleBase" id="RU362118"/>
    </source>
</evidence>
<dbReference type="PANTHER" id="PTHR11808">
    <property type="entry name" value="TRANS-SULFURATION ENZYME FAMILY MEMBER"/>
    <property type="match status" value="1"/>
</dbReference>
<dbReference type="GO" id="GO:0071268">
    <property type="term" value="P:homocysteine biosynthetic process"/>
    <property type="evidence" value="ECO:0007669"/>
    <property type="project" value="InterPro"/>
</dbReference>
<dbReference type="InterPro" id="IPR015422">
    <property type="entry name" value="PyrdxlP-dep_Trfase_small"/>
</dbReference>
<dbReference type="GO" id="GO:0016765">
    <property type="term" value="F:transferase activity, transferring alkyl or aryl (other than methyl) groups"/>
    <property type="evidence" value="ECO:0007669"/>
    <property type="project" value="UniProtKB-UniRule"/>
</dbReference>
<keyword evidence="3" id="KW-0028">Amino-acid biosynthesis</keyword>
<dbReference type="EMBL" id="LR134289">
    <property type="protein sequence ID" value="VEE10284.1"/>
    <property type="molecule type" value="Genomic_DNA"/>
</dbReference>
<keyword evidence="3 6" id="KW-0808">Transferase</keyword>
<dbReference type="CDD" id="cd00614">
    <property type="entry name" value="CGS_like"/>
    <property type="match status" value="1"/>
</dbReference>
<name>A0A3S5E340_CHRGE</name>
<comment type="similarity">
    <text evidence="3">Belongs to the trans-sulfuration enzymes family. MetZ subfamily.</text>
</comment>
<dbReference type="InterPro" id="IPR006234">
    <property type="entry name" value="O-succ-hSer_sulfhydrylase"/>
</dbReference>
<comment type="subunit">
    <text evidence="3">Homotetramer.</text>
</comment>
<dbReference type="FunFam" id="3.40.640.10:FF:000046">
    <property type="entry name" value="Cystathionine gamma-lyase"/>
    <property type="match status" value="1"/>
</dbReference>
<dbReference type="GO" id="GO:0030170">
    <property type="term" value="F:pyridoxal phosphate binding"/>
    <property type="evidence" value="ECO:0007669"/>
    <property type="project" value="UniProtKB-UniRule"/>
</dbReference>
<comment type="cofactor">
    <cofactor evidence="1 3 5">
        <name>pyridoxal 5'-phosphate</name>
        <dbReference type="ChEBI" id="CHEBI:597326"/>
    </cofactor>
</comment>
<dbReference type="STRING" id="525257.HMPREF0204_10817"/>
<dbReference type="GeneID" id="93019083"/>
<dbReference type="GO" id="GO:0016846">
    <property type="term" value="F:carbon-sulfur lyase activity"/>
    <property type="evidence" value="ECO:0007669"/>
    <property type="project" value="TreeGrafter"/>
</dbReference>
<keyword evidence="3" id="KW-0486">Methionine biosynthesis</keyword>
<dbReference type="NCBIfam" id="NF006003">
    <property type="entry name" value="PRK08133.1"/>
    <property type="match status" value="1"/>
</dbReference>
<dbReference type="PANTHER" id="PTHR11808:SF80">
    <property type="entry name" value="CYSTATHIONINE GAMMA-LYASE"/>
    <property type="match status" value="1"/>
</dbReference>
<dbReference type="Gene3D" id="3.40.640.10">
    <property type="entry name" value="Type I PLP-dependent aspartate aminotransferase-like (Major domain)"/>
    <property type="match status" value="1"/>
</dbReference>
<dbReference type="RefSeq" id="WP_002983382.1">
    <property type="nucleotide sequence ID" value="NZ_CP068486.1"/>
</dbReference>
<dbReference type="EC" id="2.5.1.-" evidence="3"/>
<reference evidence="6 7" key="1">
    <citation type="submission" date="2018-12" db="EMBL/GenBank/DDBJ databases">
        <authorList>
            <consortium name="Pathogen Informatics"/>
        </authorList>
    </citation>
    <scope>NUCLEOTIDE SEQUENCE [LARGE SCALE GENOMIC DNA]</scope>
    <source>
        <strain evidence="6 7">NCTC11432</strain>
    </source>
</reference>
<comment type="pathway">
    <text evidence="3">Amino-acid biosynthesis; L-methionine biosynthesis via de novo pathway; L-homocysteine from O-succinyl-L-homoserine: step 1/1.</text>
</comment>
<dbReference type="GO" id="GO:0005737">
    <property type="term" value="C:cytoplasm"/>
    <property type="evidence" value="ECO:0007669"/>
    <property type="project" value="TreeGrafter"/>
</dbReference>
<comment type="function">
    <text evidence="3">Catalyzes the formation of L-homocysteine from O-succinyl-L-homoserine (OSHS) and hydrogen sulfide.</text>
</comment>
<dbReference type="Pfam" id="PF01053">
    <property type="entry name" value="Cys_Met_Meta_PP"/>
    <property type="match status" value="1"/>
</dbReference>
<dbReference type="PIRSF" id="PIRSF001434">
    <property type="entry name" value="CGS"/>
    <property type="match status" value="1"/>
</dbReference>
<accession>A0A3S5E340</accession>
<dbReference type="HAMAP" id="MF_02056">
    <property type="entry name" value="MetZ"/>
    <property type="match status" value="1"/>
</dbReference>
<comment type="catalytic activity">
    <reaction evidence="3">
        <text>O-succinyl-L-homoserine + hydrogen sulfide = L-homocysteine + succinate</text>
        <dbReference type="Rhea" id="RHEA:27826"/>
        <dbReference type="ChEBI" id="CHEBI:29919"/>
        <dbReference type="ChEBI" id="CHEBI:30031"/>
        <dbReference type="ChEBI" id="CHEBI:57661"/>
        <dbReference type="ChEBI" id="CHEBI:58199"/>
    </reaction>
</comment>
<sequence>MENFETSAIRTQTERTQFDEHSTPLYLTSSFIFQDAEDMRASFAEEKPKNLYSRFSNPNVTEFTDKIAKMEGAEAGYAFATGMAAIYSTFAALLNAGDHIVSCQSVFGSTHTLFTKYFPKWNIETSYFKAEDAVNVEQYIKPNTKILYLETPTNPAIEILDLEFFGQIAKKHNLIFIVDNCFATPYLQQPIRYGADIVVHSATKLIDGQGRVLGGIAVGKEDLIREIYLFARNTGPALSPFNAWVLSKSLETLAIRVEKHCENALKVAEFLENHPNVELVKYPFLKSHPSYEVAKRQMKLGGNIVAFEIKGGIEGGRNFLDKIQMCSLSANLGDTRTIVTHPASTTHSKLSDEERNEVGITAGLVRCSVGLENVEDIIADLKQALD</sequence>
<dbReference type="KEGG" id="cgle:NCTC11432_03866"/>
<dbReference type="Proteomes" id="UP000279227">
    <property type="component" value="Chromosome"/>
</dbReference>
<dbReference type="GO" id="GO:0019346">
    <property type="term" value="P:transsulfuration"/>
    <property type="evidence" value="ECO:0007669"/>
    <property type="project" value="InterPro"/>
</dbReference>
<evidence type="ECO:0000256" key="1">
    <source>
        <dbReference type="ARBA" id="ARBA00001933"/>
    </source>
</evidence>
<dbReference type="Gene3D" id="3.90.1150.10">
    <property type="entry name" value="Aspartate Aminotransferase, domain 1"/>
    <property type="match status" value="1"/>
</dbReference>
<evidence type="ECO:0000256" key="4">
    <source>
        <dbReference type="PIRSR" id="PIRSR001434-2"/>
    </source>
</evidence>
<dbReference type="OrthoDB" id="9803729at2"/>
<evidence type="ECO:0000256" key="3">
    <source>
        <dbReference type="HAMAP-Rule" id="MF_02056"/>
    </source>
</evidence>
<dbReference type="InterPro" id="IPR015421">
    <property type="entry name" value="PyrdxlP-dep_Trfase_major"/>
</dbReference>
<evidence type="ECO:0000313" key="6">
    <source>
        <dbReference type="EMBL" id="VEE10284.1"/>
    </source>
</evidence>
<dbReference type="InterPro" id="IPR000277">
    <property type="entry name" value="Cys/Met-Metab_PyrdxlP-dep_enz"/>
</dbReference>
<evidence type="ECO:0000256" key="2">
    <source>
        <dbReference type="ARBA" id="ARBA00022898"/>
    </source>
</evidence>
<evidence type="ECO:0000313" key="7">
    <source>
        <dbReference type="Proteomes" id="UP000279227"/>
    </source>
</evidence>
<feature type="modified residue" description="N6-(pyridoxal phosphate)lysine" evidence="3 4">
    <location>
        <position position="204"/>
    </location>
</feature>
<dbReference type="FunFam" id="3.90.1150.10:FF:000033">
    <property type="entry name" value="Cystathionine gamma-synthase"/>
    <property type="match status" value="1"/>
</dbReference>
<dbReference type="InterPro" id="IPR015424">
    <property type="entry name" value="PyrdxlP-dep_Trfase"/>
</dbReference>
<dbReference type="AlphaFoldDB" id="A0A3S5E340"/>
<gene>
    <name evidence="3 6" type="primary">metZ</name>
    <name evidence="6" type="ORF">NCTC11432_03866</name>
</gene>
<protein>
    <recommendedName>
        <fullName evidence="3">O-succinylhomoserine sulfhydrylase</fullName>
        <shortName evidence="3">OSH sulfhydrylase</shortName>
        <shortName evidence="3">OSHS sulfhydrylase</shortName>
        <ecNumber evidence="3">2.5.1.-</ecNumber>
    </recommendedName>
</protein>
<dbReference type="SUPFAM" id="SSF53383">
    <property type="entry name" value="PLP-dependent transferases"/>
    <property type="match status" value="1"/>
</dbReference>
<organism evidence="6 7">
    <name type="scientific">Chryseobacterium gleum</name>
    <name type="common">Flavobacterium gleum</name>
    <dbReference type="NCBI Taxonomy" id="250"/>
    <lineage>
        <taxon>Bacteria</taxon>
        <taxon>Pseudomonadati</taxon>
        <taxon>Bacteroidota</taxon>
        <taxon>Flavobacteriia</taxon>
        <taxon>Flavobacteriales</taxon>
        <taxon>Weeksellaceae</taxon>
        <taxon>Chryseobacterium group</taxon>
        <taxon>Chryseobacterium</taxon>
    </lineage>
</organism>
<keyword evidence="2 3" id="KW-0663">Pyridoxal phosphate</keyword>
<dbReference type="GO" id="GO:0071266">
    <property type="term" value="P:'de novo' L-methionine biosynthetic process"/>
    <property type="evidence" value="ECO:0007669"/>
    <property type="project" value="UniProtKB-UniRule"/>
</dbReference>
<dbReference type="UniPathway" id="UPA00051">
    <property type="reaction ID" value="UER00449"/>
</dbReference>
<proteinExistence type="inferred from homology"/>